<evidence type="ECO:0000256" key="1">
    <source>
        <dbReference type="ARBA" id="ARBA00022723"/>
    </source>
</evidence>
<dbReference type="SUPFAM" id="SSF54001">
    <property type="entry name" value="Cysteine proteinases"/>
    <property type="match status" value="1"/>
</dbReference>
<evidence type="ECO:0000256" key="2">
    <source>
        <dbReference type="ARBA" id="ARBA00022771"/>
    </source>
</evidence>
<dbReference type="InterPro" id="IPR038765">
    <property type="entry name" value="Papain-like_cys_pep_sf"/>
</dbReference>
<dbReference type="InterPro" id="IPR017907">
    <property type="entry name" value="Znf_RING_CS"/>
</dbReference>
<evidence type="ECO:0000259" key="5">
    <source>
        <dbReference type="PROSITE" id="PS50802"/>
    </source>
</evidence>
<keyword evidence="3" id="KW-0862">Zinc</keyword>
<dbReference type="Pfam" id="PF10275">
    <property type="entry name" value="Peptidase_C65"/>
    <property type="match status" value="1"/>
</dbReference>
<organism evidence="6 7">
    <name type="scientific">Perkinsus olseni</name>
    <name type="common">Perkinsus atlanticus</name>
    <dbReference type="NCBI Taxonomy" id="32597"/>
    <lineage>
        <taxon>Eukaryota</taxon>
        <taxon>Sar</taxon>
        <taxon>Alveolata</taxon>
        <taxon>Perkinsozoa</taxon>
        <taxon>Perkinsea</taxon>
        <taxon>Perkinsida</taxon>
        <taxon>Perkinsidae</taxon>
        <taxon>Perkinsus</taxon>
    </lineage>
</organism>
<keyword evidence="2" id="KW-0863">Zinc-finger</keyword>
<dbReference type="PROSITE" id="PS00518">
    <property type="entry name" value="ZF_RING_1"/>
    <property type="match status" value="1"/>
</dbReference>
<dbReference type="EMBL" id="JABANM010012460">
    <property type="protein sequence ID" value="KAF4735965.1"/>
    <property type="molecule type" value="Genomic_DNA"/>
</dbReference>
<dbReference type="InterPro" id="IPR019400">
    <property type="entry name" value="Peptidase_C65_otubain"/>
</dbReference>
<dbReference type="InterPro" id="IPR042467">
    <property type="entry name" value="Peptidase_C65_otubain_sub2"/>
</dbReference>
<feature type="region of interest" description="Disordered" evidence="4">
    <location>
        <begin position="496"/>
        <end position="523"/>
    </location>
</feature>
<keyword evidence="1" id="KW-0479">Metal-binding</keyword>
<dbReference type="AlphaFoldDB" id="A0A7J6ST51"/>
<gene>
    <name evidence="6" type="ORF">FOZ62_026095</name>
</gene>
<feature type="compositionally biased region" description="Pro residues" evidence="4">
    <location>
        <begin position="9"/>
        <end position="31"/>
    </location>
</feature>
<feature type="region of interest" description="Disordered" evidence="4">
    <location>
        <begin position="1"/>
        <end position="31"/>
    </location>
</feature>
<proteinExistence type="predicted"/>
<dbReference type="GO" id="GO:0008270">
    <property type="term" value="F:zinc ion binding"/>
    <property type="evidence" value="ECO:0007669"/>
    <property type="project" value="UniProtKB-KW"/>
</dbReference>
<reference evidence="6 7" key="1">
    <citation type="submission" date="2020-04" db="EMBL/GenBank/DDBJ databases">
        <title>Perkinsus olseni comparative genomics.</title>
        <authorList>
            <person name="Bogema D.R."/>
        </authorList>
    </citation>
    <scope>NUCLEOTIDE SEQUENCE [LARGE SCALE GENOMIC DNA]</scope>
    <source>
        <strain evidence="6">ATCC PRA-205</strain>
    </source>
</reference>
<evidence type="ECO:0000256" key="3">
    <source>
        <dbReference type="ARBA" id="ARBA00022833"/>
    </source>
</evidence>
<name>A0A7J6ST51_PEROL</name>
<evidence type="ECO:0000313" key="6">
    <source>
        <dbReference type="EMBL" id="KAF4735965.1"/>
    </source>
</evidence>
<evidence type="ECO:0000256" key="4">
    <source>
        <dbReference type="SAM" id="MobiDB-lite"/>
    </source>
</evidence>
<evidence type="ECO:0000313" key="7">
    <source>
        <dbReference type="Proteomes" id="UP000574390"/>
    </source>
</evidence>
<feature type="domain" description="OTU" evidence="5">
    <location>
        <begin position="55"/>
        <end position="239"/>
    </location>
</feature>
<dbReference type="InterPro" id="IPR003323">
    <property type="entry name" value="OTU_dom"/>
</dbReference>
<dbReference type="Proteomes" id="UP000574390">
    <property type="component" value="Unassembled WGS sequence"/>
</dbReference>
<accession>A0A7J6ST51</accession>
<comment type="caution">
    <text evidence="6">The sequence shown here is derived from an EMBL/GenBank/DDBJ whole genome shotgun (WGS) entry which is preliminary data.</text>
</comment>
<protein>
    <recommendedName>
        <fullName evidence="5">OTU domain-containing protein</fullName>
    </recommendedName>
</protein>
<dbReference type="PROSITE" id="PS50802">
    <property type="entry name" value="OTU"/>
    <property type="match status" value="1"/>
</dbReference>
<dbReference type="Gene3D" id="1.20.1300.20">
    <property type="entry name" value="Peptidase C65 Otubain, subdomain 2"/>
    <property type="match status" value="1"/>
</dbReference>
<sequence>MPAHFTLQPLPPPPLPVNESPPPLRQLSPPPEDAPRYLVSALVRAPDAVKSENGMVVRRVAGDGQCFYRALLLGYYEPLLWSRNVQAHSSLSRVLGDERLFFDGDTDEEKSLEAYRCMFADLQWDKALITKCRSAIARAVLSCSNTVEAEAILAAVGSTDVQSAVRDLVLNPLADAEAWVLGYAARAFGVDIAVYAPGCAAMDMTVHKSGKDGSRVVNLLYTAPATGGGCGHYDVLHDLSETKRMGAAGFRVLGICSRCRSSSFLPQRLLSWPCGHWLCPTCASKDVYTWSCIPCRRTRLLWYRYVLNGGDSCCSLSTTESMKAAAKETTRATSASSDALVTFEGVKSIAYQTAHYWIDVAKYCRDTAVTMLPKDMQAKYSQAVRDGNKYYAQAKDVYFAEVAPKIDPVIEASAAGAEEVYGFVNEKQKSVTAAPFKKMHAAYPATRGIAGSELADRLVFIILSMTLLSWAVYLFKLPFRCLGYLLCPRRSKDVRSAAVSSKSEKAKAQQGKVSRSAAKFAGQ</sequence>